<dbReference type="PROSITE" id="PS50059">
    <property type="entry name" value="FKBP_PPIASE"/>
    <property type="match status" value="1"/>
</dbReference>
<evidence type="ECO:0000256" key="1">
    <source>
        <dbReference type="ARBA" id="ARBA00000971"/>
    </source>
</evidence>
<comment type="similarity">
    <text evidence="2 6">Belongs to the FKBP-type PPIase family.</text>
</comment>
<reference evidence="9 10" key="1">
    <citation type="submission" date="2017-01" db="EMBL/GenBank/DDBJ databases">
        <title>The cable genome- insights into the physiology and evolution of filamentous bacteria capable of sulfide oxidation via long distance electron transfer.</title>
        <authorList>
            <person name="Schreiber L."/>
            <person name="Bjerg J.T."/>
            <person name="Boggild A."/>
            <person name="Van De Vossenberg J."/>
            <person name="Meysman F."/>
            <person name="Nielsen L.P."/>
            <person name="Schramm A."/>
            <person name="Kjeldsen K.U."/>
        </authorList>
    </citation>
    <scope>NUCLEOTIDE SEQUENCE [LARGE SCALE GENOMIC DNA]</scope>
    <source>
        <strain evidence="9">MCF</strain>
    </source>
</reference>
<dbReference type="EC" id="5.2.1.8" evidence="6"/>
<protein>
    <recommendedName>
        <fullName evidence="6">Peptidyl-prolyl cis-trans isomerase</fullName>
        <ecNumber evidence="6">5.2.1.8</ecNumber>
    </recommendedName>
</protein>
<accession>A0A444ISJ8</accession>
<dbReference type="AlphaFoldDB" id="A0A444ISJ8"/>
<dbReference type="Gene3D" id="1.10.287.460">
    <property type="entry name" value="Peptidyl-prolyl cis-trans isomerase, FKBP-type, N-terminal domain"/>
    <property type="match status" value="1"/>
</dbReference>
<dbReference type="PANTHER" id="PTHR43811:SF19">
    <property type="entry name" value="39 KDA FK506-BINDING NUCLEAR PROTEIN"/>
    <property type="match status" value="1"/>
</dbReference>
<dbReference type="InterPro" id="IPR000774">
    <property type="entry name" value="PPIase_FKBP_N"/>
</dbReference>
<dbReference type="Pfam" id="PF01346">
    <property type="entry name" value="FKBP_N"/>
    <property type="match status" value="1"/>
</dbReference>
<dbReference type="InterPro" id="IPR001179">
    <property type="entry name" value="PPIase_FKBP_dom"/>
</dbReference>
<evidence type="ECO:0000256" key="2">
    <source>
        <dbReference type="ARBA" id="ARBA00006577"/>
    </source>
</evidence>
<keyword evidence="4 5" id="KW-0413">Isomerase</keyword>
<evidence type="ECO:0000256" key="6">
    <source>
        <dbReference type="RuleBase" id="RU003915"/>
    </source>
</evidence>
<dbReference type="InterPro" id="IPR046357">
    <property type="entry name" value="PPIase_dom_sf"/>
</dbReference>
<name>A0A444ISJ8_9BACT</name>
<gene>
    <name evidence="9" type="ORF">H206_02365</name>
</gene>
<dbReference type="GO" id="GO:0003755">
    <property type="term" value="F:peptidyl-prolyl cis-trans isomerase activity"/>
    <property type="evidence" value="ECO:0007669"/>
    <property type="project" value="UniProtKB-UniRule"/>
</dbReference>
<dbReference type="FunFam" id="3.10.50.40:FF:000006">
    <property type="entry name" value="Peptidyl-prolyl cis-trans isomerase"/>
    <property type="match status" value="1"/>
</dbReference>
<evidence type="ECO:0000256" key="5">
    <source>
        <dbReference type="PROSITE-ProRule" id="PRU00277"/>
    </source>
</evidence>
<feature type="signal peptide" evidence="7">
    <location>
        <begin position="1"/>
        <end position="20"/>
    </location>
</feature>
<feature type="chain" id="PRO_5019044743" description="Peptidyl-prolyl cis-trans isomerase" evidence="7">
    <location>
        <begin position="21"/>
        <end position="235"/>
    </location>
</feature>
<evidence type="ECO:0000256" key="7">
    <source>
        <dbReference type="SAM" id="SignalP"/>
    </source>
</evidence>
<feature type="domain" description="PPIase FKBP-type" evidence="8">
    <location>
        <begin position="144"/>
        <end position="230"/>
    </location>
</feature>
<keyword evidence="3 5" id="KW-0697">Rotamase</keyword>
<dbReference type="PANTHER" id="PTHR43811">
    <property type="entry name" value="FKBP-TYPE PEPTIDYL-PROLYL CIS-TRANS ISOMERASE FKPA"/>
    <property type="match status" value="1"/>
</dbReference>
<sequence length="235" mass="25843">MKLAVCAVFSLVLVAGPAVASDPVTELKTDKQKLSYALGLDLGSYFKSLETDFDLDAIYQGITTSYTEEKALLTHEEAAEIQKQFAIDQQKKKVEQVQALLETNKDLAAEFLKKNKTEKGVKVTESGLQYKVITEGKGDKPTATDTVKVHYKGTLIDGTVFDSSYERKEPVTFKANQVIPGWTEALQLMTPGSKYTLYLPPDLAYGDRGAPPAIEPGSLLIFEVELVEIVKSDEN</sequence>
<evidence type="ECO:0000259" key="8">
    <source>
        <dbReference type="PROSITE" id="PS50059"/>
    </source>
</evidence>
<proteinExistence type="inferred from homology"/>
<dbReference type="GO" id="GO:0006457">
    <property type="term" value="P:protein folding"/>
    <property type="evidence" value="ECO:0007669"/>
    <property type="project" value="InterPro"/>
</dbReference>
<evidence type="ECO:0000256" key="4">
    <source>
        <dbReference type="ARBA" id="ARBA00023235"/>
    </source>
</evidence>
<evidence type="ECO:0000313" key="10">
    <source>
        <dbReference type="Proteomes" id="UP000287853"/>
    </source>
</evidence>
<organism evidence="9 10">
    <name type="scientific">Candidatus Electrothrix aarhusensis</name>
    <dbReference type="NCBI Taxonomy" id="1859131"/>
    <lineage>
        <taxon>Bacteria</taxon>
        <taxon>Pseudomonadati</taxon>
        <taxon>Thermodesulfobacteriota</taxon>
        <taxon>Desulfobulbia</taxon>
        <taxon>Desulfobulbales</taxon>
        <taxon>Desulfobulbaceae</taxon>
        <taxon>Candidatus Electrothrix</taxon>
    </lineage>
</organism>
<comment type="catalytic activity">
    <reaction evidence="1 5 6">
        <text>[protein]-peptidylproline (omega=180) = [protein]-peptidylproline (omega=0)</text>
        <dbReference type="Rhea" id="RHEA:16237"/>
        <dbReference type="Rhea" id="RHEA-COMP:10747"/>
        <dbReference type="Rhea" id="RHEA-COMP:10748"/>
        <dbReference type="ChEBI" id="CHEBI:83833"/>
        <dbReference type="ChEBI" id="CHEBI:83834"/>
        <dbReference type="EC" id="5.2.1.8"/>
    </reaction>
</comment>
<dbReference type="EMBL" id="MTKO01000107">
    <property type="protein sequence ID" value="RWX43871.1"/>
    <property type="molecule type" value="Genomic_DNA"/>
</dbReference>
<evidence type="ECO:0000256" key="3">
    <source>
        <dbReference type="ARBA" id="ARBA00023110"/>
    </source>
</evidence>
<comment type="caution">
    <text evidence="9">The sequence shown here is derived from an EMBL/GenBank/DDBJ whole genome shotgun (WGS) entry which is preliminary data.</text>
</comment>
<dbReference type="Gene3D" id="3.10.50.40">
    <property type="match status" value="1"/>
</dbReference>
<dbReference type="Pfam" id="PF00254">
    <property type="entry name" value="FKBP_C"/>
    <property type="match status" value="1"/>
</dbReference>
<keyword evidence="7" id="KW-0732">Signal</keyword>
<dbReference type="Proteomes" id="UP000287853">
    <property type="component" value="Unassembled WGS sequence"/>
</dbReference>
<evidence type="ECO:0000313" key="9">
    <source>
        <dbReference type="EMBL" id="RWX43871.1"/>
    </source>
</evidence>
<dbReference type="SUPFAM" id="SSF54534">
    <property type="entry name" value="FKBP-like"/>
    <property type="match status" value="1"/>
</dbReference>
<keyword evidence="10" id="KW-1185">Reference proteome</keyword>
<dbReference type="InterPro" id="IPR036944">
    <property type="entry name" value="PPIase_FKBP_N_sf"/>
</dbReference>